<reference evidence="1 2" key="1">
    <citation type="journal article" date="2021" name="J. Hered.">
        <title>A chromosome-level genome assembly of the parasitoid wasp, Cotesia glomerata (Hymenoptera: Braconidae).</title>
        <authorList>
            <person name="Pinto B.J."/>
            <person name="Weis J.J."/>
            <person name="Gamble T."/>
            <person name="Ode P.J."/>
            <person name="Paul R."/>
            <person name="Zaspel J.M."/>
        </authorList>
    </citation>
    <scope>NUCLEOTIDE SEQUENCE [LARGE SCALE GENOMIC DNA]</scope>
    <source>
        <strain evidence="1">CgM1</strain>
    </source>
</reference>
<evidence type="ECO:0000313" key="2">
    <source>
        <dbReference type="Proteomes" id="UP000826195"/>
    </source>
</evidence>
<accession>A0AAV7J753</accession>
<evidence type="ECO:0000313" key="1">
    <source>
        <dbReference type="EMBL" id="KAH0567276.1"/>
    </source>
</evidence>
<comment type="caution">
    <text evidence="1">The sequence shown here is derived from an EMBL/GenBank/DDBJ whole genome shotgun (WGS) entry which is preliminary data.</text>
</comment>
<keyword evidence="2" id="KW-1185">Reference proteome</keyword>
<name>A0AAV7J753_COTGL</name>
<protein>
    <submittedName>
        <fullName evidence="1">Uncharacterized protein</fullName>
    </submittedName>
</protein>
<dbReference type="AlphaFoldDB" id="A0AAV7J753"/>
<gene>
    <name evidence="1" type="ORF">KQX54_008042</name>
</gene>
<dbReference type="Proteomes" id="UP000826195">
    <property type="component" value="Unassembled WGS sequence"/>
</dbReference>
<dbReference type="EMBL" id="JAHXZJ010000001">
    <property type="protein sequence ID" value="KAH0567276.1"/>
    <property type="molecule type" value="Genomic_DNA"/>
</dbReference>
<proteinExistence type="predicted"/>
<organism evidence="1 2">
    <name type="scientific">Cotesia glomerata</name>
    <name type="common">Lepidopteran parasitic wasp</name>
    <name type="synonym">Apanteles glomeratus</name>
    <dbReference type="NCBI Taxonomy" id="32391"/>
    <lineage>
        <taxon>Eukaryota</taxon>
        <taxon>Metazoa</taxon>
        <taxon>Ecdysozoa</taxon>
        <taxon>Arthropoda</taxon>
        <taxon>Hexapoda</taxon>
        <taxon>Insecta</taxon>
        <taxon>Pterygota</taxon>
        <taxon>Neoptera</taxon>
        <taxon>Endopterygota</taxon>
        <taxon>Hymenoptera</taxon>
        <taxon>Apocrita</taxon>
        <taxon>Ichneumonoidea</taxon>
        <taxon>Braconidae</taxon>
        <taxon>Microgastrinae</taxon>
        <taxon>Cotesia</taxon>
    </lineage>
</organism>
<sequence>MARTADSSTLPRVPEFLFFLVPLPVVNFPVAVHYNQQHCTAIISAVCTCSGVDKAKPVSYSYANSFVIGISERCWLDHSNQAPIHKGAALYVIKLCSSLAIKYDNVVDEDVNEQQSFFKREAKSQLTVTYGIYLPSQAYRSNSREAPTSWGTNHDERVRPSNPATLQLRQEPPRVFCEIKCKKATQCEQKKEYFALAKYPEPVKPDYGLPQSGGCSIGRDESMVHNHSSTKLALNCSAMLFASISN</sequence>